<dbReference type="InterPro" id="IPR053398">
    <property type="entry name" value="HPT_OtnI_isomerases"/>
</dbReference>
<dbReference type="InterPro" id="IPR050417">
    <property type="entry name" value="Sugar_Epim/Isomerase"/>
</dbReference>
<dbReference type="RefSeq" id="WP_138287714.1">
    <property type="nucleotide sequence ID" value="NZ_CP058351.1"/>
</dbReference>
<evidence type="ECO:0000256" key="2">
    <source>
        <dbReference type="PIRNR" id="PIRNR006241"/>
    </source>
</evidence>
<evidence type="ECO:0000313" key="4">
    <source>
        <dbReference type="EMBL" id="QLF71535.1"/>
    </source>
</evidence>
<dbReference type="GO" id="GO:0016853">
    <property type="term" value="F:isomerase activity"/>
    <property type="evidence" value="ECO:0007669"/>
    <property type="project" value="UniProtKB-KW"/>
</dbReference>
<accession>A0ABX6QTK1</accession>
<feature type="domain" description="Xylose isomerase-like TIM barrel" evidence="3">
    <location>
        <begin position="21"/>
        <end position="254"/>
    </location>
</feature>
<keyword evidence="4" id="KW-0614">Plasmid</keyword>
<dbReference type="PANTHER" id="PTHR43489">
    <property type="entry name" value="ISOMERASE"/>
    <property type="match status" value="1"/>
</dbReference>
<evidence type="ECO:0000259" key="3">
    <source>
        <dbReference type="Pfam" id="PF01261"/>
    </source>
</evidence>
<dbReference type="EMBL" id="CP058351">
    <property type="protein sequence ID" value="QLF71535.1"/>
    <property type="molecule type" value="Genomic_DNA"/>
</dbReference>
<dbReference type="InterPro" id="IPR013022">
    <property type="entry name" value="Xyl_isomerase-like_TIM-brl"/>
</dbReference>
<dbReference type="Proteomes" id="UP000308530">
    <property type="component" value="Plasmid pPRADMK78_01"/>
</dbReference>
<dbReference type="InterPro" id="IPR036237">
    <property type="entry name" value="Xyl_isomerase-like_sf"/>
</dbReference>
<dbReference type="Pfam" id="PF01261">
    <property type="entry name" value="AP_endonuc_2"/>
    <property type="match status" value="1"/>
</dbReference>
<keyword evidence="5" id="KW-1185">Reference proteome</keyword>
<dbReference type="InterPro" id="IPR026040">
    <property type="entry name" value="HyI-like"/>
</dbReference>
<dbReference type="Gene3D" id="3.20.20.150">
    <property type="entry name" value="Divalent-metal-dependent TIM barrel enzymes"/>
    <property type="match status" value="1"/>
</dbReference>
<evidence type="ECO:0000256" key="1">
    <source>
        <dbReference type="ARBA" id="ARBA00023235"/>
    </source>
</evidence>
<dbReference type="SUPFAM" id="SSF51658">
    <property type="entry name" value="Xylose isomerase-like"/>
    <property type="match status" value="1"/>
</dbReference>
<dbReference type="PIRSF" id="PIRSF006241">
    <property type="entry name" value="HyI"/>
    <property type="match status" value="1"/>
</dbReference>
<name>A0ABX6QTK1_9HYPH</name>
<dbReference type="NCBIfam" id="NF043033">
    <property type="entry name" value="OxoTetrIsom"/>
    <property type="match status" value="1"/>
</dbReference>
<comment type="similarity">
    <text evidence="2">Belongs to the hyi family.</text>
</comment>
<reference evidence="4 5" key="1">
    <citation type="submission" date="2020-06" db="EMBL/GenBank/DDBJ databases">
        <title>Genome sequence of Rhizobium sp strain ADMK78.</title>
        <authorList>
            <person name="Rahi P."/>
        </authorList>
    </citation>
    <scope>NUCLEOTIDE SEQUENCE [LARGE SCALE GENOMIC DNA]</scope>
    <source>
        <strain evidence="4 5">ADMK78</strain>
        <plasmid evidence="4 5">pPRADMK78_01</plasmid>
    </source>
</reference>
<geneLocation type="plasmid" evidence="4 5">
    <name>pPRADMK78_01</name>
</geneLocation>
<proteinExistence type="inferred from homology"/>
<gene>
    <name evidence="4" type="ORF">FE840_017840</name>
</gene>
<protein>
    <submittedName>
        <fullName evidence="4">Hydroxypyruvate isomerase family protein</fullName>
    </submittedName>
</protein>
<organism evidence="4 5">
    <name type="scientific">Peteryoungia desertarenae</name>
    <dbReference type="NCBI Taxonomy" id="1813451"/>
    <lineage>
        <taxon>Bacteria</taxon>
        <taxon>Pseudomonadati</taxon>
        <taxon>Pseudomonadota</taxon>
        <taxon>Alphaproteobacteria</taxon>
        <taxon>Hyphomicrobiales</taxon>
        <taxon>Rhizobiaceae</taxon>
        <taxon>Peteryoungia</taxon>
    </lineage>
</organism>
<evidence type="ECO:0000313" key="5">
    <source>
        <dbReference type="Proteomes" id="UP000308530"/>
    </source>
</evidence>
<dbReference type="PANTHER" id="PTHR43489:SF6">
    <property type="entry name" value="HYDROXYPYRUVATE ISOMERASE-RELATED"/>
    <property type="match status" value="1"/>
</dbReference>
<sequence length="256" mass="28773">MPKFAANLTMMFNDVPFLHRFEAAASCGFSAVEYLFPYEHPPEVIADQLLHSHLSQALFNMPPGDWHLGERGLAALPERKRDFRDSLDKALSYAQVIGSPLLHMMAGIAPSNDRSAIDTYRENLKLAAERTGEYGIGLTIEPINGRDMPGYFLQNFEQAAEFIEAVGAAHVKLQFDIYHRQILHGDVIMGLRQYAHLIGHIQIASVPDRNEPFTGELNDRLILEEIDAIGYKGYVGCEYRPCRGTQEGLTWLTELP</sequence>
<keyword evidence="1 2" id="KW-0413">Isomerase</keyword>